<evidence type="ECO:0000313" key="1">
    <source>
        <dbReference type="EMBL" id="KAG5450448.1"/>
    </source>
</evidence>
<dbReference type="Proteomes" id="UP000286415">
    <property type="component" value="Unassembled WGS sequence"/>
</dbReference>
<reference evidence="1 2" key="2">
    <citation type="journal article" date="2021" name="Genomics">
        <title>High-quality reference genome for Clonorchis sinensis.</title>
        <authorList>
            <person name="Young N.D."/>
            <person name="Stroehlein A.J."/>
            <person name="Kinkar L."/>
            <person name="Wang T."/>
            <person name="Sohn W.M."/>
            <person name="Chang B.C.H."/>
            <person name="Kaur P."/>
            <person name="Weisz D."/>
            <person name="Dudchenko O."/>
            <person name="Aiden E.L."/>
            <person name="Korhonen P.K."/>
            <person name="Gasser R.B."/>
        </authorList>
    </citation>
    <scope>NUCLEOTIDE SEQUENCE [LARGE SCALE GENOMIC DNA]</scope>
    <source>
        <strain evidence="1">Cs-k2</strain>
    </source>
</reference>
<comment type="caution">
    <text evidence="1">The sequence shown here is derived from an EMBL/GenBank/DDBJ whole genome shotgun (WGS) entry which is preliminary data.</text>
</comment>
<sequence length="739" mass="84472">MGEKLIYGTEELRNRFSGFCVANTSTFNNQFSPTLGFGRRSDSERKLSKKTTANQSLLPRMNGAGRLKRIQLGFKEADRKKPRKRSATSAGTVKKHTLEKSTSFYETNRSNKEQFSLSIQPQKDLIQKLYATLLHKLNAPEIDKDCVSLNSEKLVYRVIQPVNIQLLTARVGRVTMDLADYISKETVGKQPTHSHSNVMPKAPKCPLDALTDIYLNAVASQEISYPTCRGVPKIPSDRLSVTSLGANYRTSGRYNKKAGRLFTVHPRCAHRRRVSTFLDLETFKKKPFRSTAPIYSTSLGKSDKKVAKIRKSTLSPQKVLPHRSDSPEAPSSLTSEEAETTSEDDVTADDDILTVSQTDRDSQWETTSLSTLLQRKDRSDSKVLEEKRSSTMMIARRSAYFKIRQMFRSQQLNELCRLSIVSNDPDGINILRRLLQLLTDECNPRATYYRYRQDRQILFGLNLAELSKNYSPQAVKEIRRRLVRVCHRSEVVLNDHESMYYLQQRLEEIHKNKILQMESALEQQESERFRLLLFQNTQNKNALEAELLRRGKSIYRQLCNNPVILMPKVQRGKKSLPVFSVNPTWNRYKDCYIKQDVSLPKRKVSEFCNLKDQDLPPEQYSKSQTAKLASKGKLKFPNSSLSKIRLKLLPSDSWTSDIPSGGEEDKHSQQPQKTRYFIQKRSVIHGQIGSTLNYFTDTVEETTEDILQVYQAAQRLLKAARLENIHMPSIHSAGTSGGK</sequence>
<evidence type="ECO:0000313" key="2">
    <source>
        <dbReference type="Proteomes" id="UP000286415"/>
    </source>
</evidence>
<dbReference type="OrthoDB" id="6264373at2759"/>
<reference evidence="1 2" key="1">
    <citation type="journal article" date="2018" name="Biotechnol. Adv.">
        <title>Improved genomic resources and new bioinformatic workflow for the carcinogenic parasite Clonorchis sinensis: Biotechnological implications.</title>
        <authorList>
            <person name="Wang D."/>
            <person name="Korhonen P.K."/>
            <person name="Gasser R.B."/>
            <person name="Young N.D."/>
        </authorList>
    </citation>
    <scope>NUCLEOTIDE SEQUENCE [LARGE SCALE GENOMIC DNA]</scope>
    <source>
        <strain evidence="1">Cs-k2</strain>
    </source>
</reference>
<protein>
    <submittedName>
        <fullName evidence="1">Uncharacterized protein</fullName>
    </submittedName>
</protein>
<keyword evidence="2" id="KW-1185">Reference proteome</keyword>
<dbReference type="EMBL" id="NIRI02000042">
    <property type="protein sequence ID" value="KAG5450448.1"/>
    <property type="molecule type" value="Genomic_DNA"/>
</dbReference>
<organism evidence="1 2">
    <name type="scientific">Clonorchis sinensis</name>
    <name type="common">Chinese liver fluke</name>
    <dbReference type="NCBI Taxonomy" id="79923"/>
    <lineage>
        <taxon>Eukaryota</taxon>
        <taxon>Metazoa</taxon>
        <taxon>Spiralia</taxon>
        <taxon>Lophotrochozoa</taxon>
        <taxon>Platyhelminthes</taxon>
        <taxon>Trematoda</taxon>
        <taxon>Digenea</taxon>
        <taxon>Opisthorchiida</taxon>
        <taxon>Opisthorchiata</taxon>
        <taxon>Opisthorchiidae</taxon>
        <taxon>Clonorchis</taxon>
    </lineage>
</organism>
<name>A0A8T1MNC9_CLOSI</name>
<accession>A0A8T1MNC9</accession>
<proteinExistence type="predicted"/>
<gene>
    <name evidence="1" type="ORF">CSKR_105109</name>
</gene>